<feature type="region of interest" description="Disordered" evidence="1">
    <location>
        <begin position="51"/>
        <end position="70"/>
    </location>
</feature>
<name>A0A6G1D555_9ORYZ</name>
<gene>
    <name evidence="2" type="ORF">E2562_022282</name>
</gene>
<keyword evidence="3" id="KW-1185">Reference proteome</keyword>
<evidence type="ECO:0000313" key="3">
    <source>
        <dbReference type="Proteomes" id="UP000479710"/>
    </source>
</evidence>
<evidence type="ECO:0000256" key="1">
    <source>
        <dbReference type="SAM" id="MobiDB-lite"/>
    </source>
</evidence>
<accession>A0A6G1D555</accession>
<dbReference type="EMBL" id="SPHZ02000007">
    <property type="protein sequence ID" value="KAF0907878.1"/>
    <property type="molecule type" value="Genomic_DNA"/>
</dbReference>
<comment type="caution">
    <text evidence="2">The sequence shown here is derived from an EMBL/GenBank/DDBJ whole genome shotgun (WGS) entry which is preliminary data.</text>
</comment>
<proteinExistence type="predicted"/>
<protein>
    <submittedName>
        <fullName evidence="2">Uncharacterized protein</fullName>
    </submittedName>
</protein>
<dbReference type="Proteomes" id="UP000479710">
    <property type="component" value="Unassembled WGS sequence"/>
</dbReference>
<reference evidence="2 3" key="1">
    <citation type="submission" date="2019-11" db="EMBL/GenBank/DDBJ databases">
        <title>Whole genome sequence of Oryza granulata.</title>
        <authorList>
            <person name="Li W."/>
        </authorList>
    </citation>
    <scope>NUCLEOTIDE SEQUENCE [LARGE SCALE GENOMIC DNA]</scope>
    <source>
        <strain evidence="3">cv. Menghai</strain>
        <tissue evidence="2">Leaf</tissue>
    </source>
</reference>
<dbReference type="AlphaFoldDB" id="A0A6G1D555"/>
<evidence type="ECO:0000313" key="2">
    <source>
        <dbReference type="EMBL" id="KAF0907878.1"/>
    </source>
</evidence>
<sequence>MEDGLVDDDLPGRSWITPRAAGDGRRPSAEKQCVMRTAQGKYTETRIGSIVGDSRSAARPNLAAPAERNGGATRWKWAEIGREQRRCVVVMDDGGSVTAAAVVRGCRTAVSVSGHWVREERGGASAWVRDEGNEGCDGDQGDLKRWIKGR</sequence>
<feature type="region of interest" description="Disordered" evidence="1">
    <location>
        <begin position="1"/>
        <end position="32"/>
    </location>
</feature>
<organism evidence="2 3">
    <name type="scientific">Oryza meyeriana var. granulata</name>
    <dbReference type="NCBI Taxonomy" id="110450"/>
    <lineage>
        <taxon>Eukaryota</taxon>
        <taxon>Viridiplantae</taxon>
        <taxon>Streptophyta</taxon>
        <taxon>Embryophyta</taxon>
        <taxon>Tracheophyta</taxon>
        <taxon>Spermatophyta</taxon>
        <taxon>Magnoliopsida</taxon>
        <taxon>Liliopsida</taxon>
        <taxon>Poales</taxon>
        <taxon>Poaceae</taxon>
        <taxon>BOP clade</taxon>
        <taxon>Oryzoideae</taxon>
        <taxon>Oryzeae</taxon>
        <taxon>Oryzinae</taxon>
        <taxon>Oryza</taxon>
        <taxon>Oryza meyeriana</taxon>
    </lineage>
</organism>